<comment type="function">
    <text evidence="10">S-adenosyl-L-methionine-dependent methyltransferase that acts as a component of the wybutosine biosynthesis pathway. Wybutosine is a hyper modified guanosine with a tricyclic base found at the 3'-position adjacent to the anticodon of eukaryotic phenylalanine tRNA. Probably methylates N-4 position of wybutosine-86 to produce wybutosine-72.</text>
</comment>
<evidence type="ECO:0000256" key="9">
    <source>
        <dbReference type="ARBA" id="ARBA00049202"/>
    </source>
</evidence>
<keyword evidence="6" id="KW-0949">S-adenosyl-L-methionine</keyword>
<dbReference type="AlphaFoldDB" id="A0A4V4NFJ6"/>
<keyword evidence="14" id="KW-1185">Reference proteome</keyword>
<dbReference type="Proteomes" id="UP000307173">
    <property type="component" value="Unassembled WGS sequence"/>
</dbReference>
<evidence type="ECO:0000256" key="8">
    <source>
        <dbReference type="ARBA" id="ARBA00030554"/>
    </source>
</evidence>
<feature type="domain" description="tRNA wybutosine-synthesizing protein" evidence="12">
    <location>
        <begin position="126"/>
        <end position="212"/>
    </location>
</feature>
<dbReference type="STRING" id="52247.A0A4V4NFJ6"/>
<dbReference type="InterPro" id="IPR003827">
    <property type="entry name" value="tRNA_yW-synthesising"/>
</dbReference>
<keyword evidence="5" id="KW-0808">Transferase</keyword>
<dbReference type="GO" id="GO:0008168">
    <property type="term" value="F:methyltransferase activity"/>
    <property type="evidence" value="ECO:0007669"/>
    <property type="project" value="UniProtKB-KW"/>
</dbReference>
<dbReference type="GO" id="GO:0008033">
    <property type="term" value="P:tRNA processing"/>
    <property type="evidence" value="ECO:0007669"/>
    <property type="project" value="UniProtKB-KW"/>
</dbReference>
<evidence type="ECO:0000256" key="6">
    <source>
        <dbReference type="ARBA" id="ARBA00022691"/>
    </source>
</evidence>
<evidence type="ECO:0000256" key="5">
    <source>
        <dbReference type="ARBA" id="ARBA00022679"/>
    </source>
</evidence>
<evidence type="ECO:0000313" key="13">
    <source>
        <dbReference type="EMBL" id="TID23854.1"/>
    </source>
</evidence>
<dbReference type="Pfam" id="PF02676">
    <property type="entry name" value="TYW3"/>
    <property type="match status" value="2"/>
</dbReference>
<reference evidence="13 14" key="1">
    <citation type="journal article" date="2019" name="Front. Genet.">
        <title>Whole-Genome Sequencing of the Opportunistic Yeast Pathogen Candida inconspicua Uncovers Its Hybrid Origin.</title>
        <authorList>
            <person name="Mixao V."/>
            <person name="Hansen A.P."/>
            <person name="Saus E."/>
            <person name="Boekhout T."/>
            <person name="Lass-Florl C."/>
            <person name="Gabaldon T."/>
        </authorList>
    </citation>
    <scope>NUCLEOTIDE SEQUENCE [LARGE SCALE GENOMIC DNA]</scope>
    <source>
        <strain evidence="13 14">CBS 180</strain>
    </source>
</reference>
<dbReference type="EC" id="2.1.1.282" evidence="3"/>
<evidence type="ECO:0000313" key="14">
    <source>
        <dbReference type="Proteomes" id="UP000307173"/>
    </source>
</evidence>
<keyword evidence="4" id="KW-0489">Methyltransferase</keyword>
<dbReference type="SUPFAM" id="SSF111278">
    <property type="entry name" value="SSo0622-like"/>
    <property type="match status" value="1"/>
</dbReference>
<gene>
    <name evidence="13" type="ORF">CANINC_003146</name>
</gene>
<evidence type="ECO:0000256" key="1">
    <source>
        <dbReference type="ARBA" id="ARBA00004797"/>
    </source>
</evidence>
<comment type="caution">
    <text evidence="13">The sequence shown here is derived from an EMBL/GenBank/DDBJ whole genome shotgun (WGS) entry which is preliminary data.</text>
</comment>
<evidence type="ECO:0000256" key="7">
    <source>
        <dbReference type="ARBA" id="ARBA00022694"/>
    </source>
</evidence>
<dbReference type="PANTHER" id="PTHR48418:SF1">
    <property type="entry name" value="TRNA WYBUTOSINE-SYNTHESIZING PROTEIN 3"/>
    <property type="match status" value="1"/>
</dbReference>
<evidence type="ECO:0000256" key="3">
    <source>
        <dbReference type="ARBA" id="ARBA00012750"/>
    </source>
</evidence>
<accession>A0A4V4NFJ6</accession>
<sequence>MDSFDRQKNYLLKEIGLNSETNPDASPKGTIDTLCIPLIKLINSHKDMVTTSTCSGRLSVFLEGEKLAEKNQKFSEERPIKIGAKGDGGHWLFVSHDKDEINEWWRKCDLSFNYECESLDEDYDTKTRDFKSASRLYSTAMGCGFRESGIGANNNVAIRISIRLDVPIGFLNNKNEVVCIVSESYLKMVTKLAHDRFLENERKMEQLYERIDQEVIHFVENSSVSETKEERRQRKIKEGMAIRDEVRKQKEEKRRLKLLQLENEAATYSLKLQG</sequence>
<comment type="pathway">
    <text evidence="1">tRNA modification; wybutosine-tRNA(Phe) biosynthesis.</text>
</comment>
<keyword evidence="7" id="KW-0819">tRNA processing</keyword>
<dbReference type="OrthoDB" id="263283at2759"/>
<comment type="similarity">
    <text evidence="2">Belongs to the TYW3 family.</text>
</comment>
<dbReference type="InterPro" id="IPR036602">
    <property type="entry name" value="tRNA_yW-synthesising-like_sf"/>
</dbReference>
<protein>
    <recommendedName>
        <fullName evidence="11">tRNA wybutosine-synthesizing protein 3</fullName>
        <ecNumber evidence="3">2.1.1.282</ecNumber>
    </recommendedName>
    <alternativeName>
        <fullName evidence="8">tRNA(Phe) 7-((3-amino-3-carboxypropyl)-4-demethylwyosine(37)-N(4))-methyltransferase</fullName>
    </alternativeName>
</protein>
<evidence type="ECO:0000256" key="10">
    <source>
        <dbReference type="ARBA" id="ARBA00058049"/>
    </source>
</evidence>
<feature type="domain" description="tRNA wybutosine-synthesizing protein" evidence="12">
    <location>
        <begin position="7"/>
        <end position="108"/>
    </location>
</feature>
<dbReference type="GO" id="GO:0032259">
    <property type="term" value="P:methylation"/>
    <property type="evidence" value="ECO:0007669"/>
    <property type="project" value="UniProtKB-KW"/>
</dbReference>
<comment type="catalytic activity">
    <reaction evidence="9">
        <text>4-demethyl-7-[(3S)-3-amino-3-carboxypropyl]wyosine(37) in tRNA(Phe) + S-adenosyl-L-methionine = 7-[(3S)-3-amino-3-carboxypropyl]wyosine(37) in tRNA(Phe) + S-adenosyl-L-homocysteine + H(+)</text>
        <dbReference type="Rhea" id="RHEA:36635"/>
        <dbReference type="Rhea" id="RHEA-COMP:10378"/>
        <dbReference type="Rhea" id="RHEA-COMP:10379"/>
        <dbReference type="ChEBI" id="CHEBI:15378"/>
        <dbReference type="ChEBI" id="CHEBI:57856"/>
        <dbReference type="ChEBI" id="CHEBI:59789"/>
        <dbReference type="ChEBI" id="CHEBI:73543"/>
        <dbReference type="ChEBI" id="CHEBI:73550"/>
        <dbReference type="EC" id="2.1.1.282"/>
    </reaction>
</comment>
<organism evidence="13 14">
    <name type="scientific">Pichia inconspicua</name>
    <dbReference type="NCBI Taxonomy" id="52247"/>
    <lineage>
        <taxon>Eukaryota</taxon>
        <taxon>Fungi</taxon>
        <taxon>Dikarya</taxon>
        <taxon>Ascomycota</taxon>
        <taxon>Saccharomycotina</taxon>
        <taxon>Pichiomycetes</taxon>
        <taxon>Pichiales</taxon>
        <taxon>Pichiaceae</taxon>
        <taxon>Pichia</taxon>
    </lineage>
</organism>
<name>A0A4V4NFJ6_9ASCO</name>
<proteinExistence type="inferred from homology"/>
<evidence type="ECO:0000256" key="4">
    <source>
        <dbReference type="ARBA" id="ARBA00022603"/>
    </source>
</evidence>
<dbReference type="PANTHER" id="PTHR48418">
    <property type="entry name" value="TRNA WYBUTOSINE-SYNTHESIZING PROTEIN 3"/>
    <property type="match status" value="1"/>
</dbReference>
<evidence type="ECO:0000256" key="2">
    <source>
        <dbReference type="ARBA" id="ARBA00008569"/>
    </source>
</evidence>
<evidence type="ECO:0000259" key="12">
    <source>
        <dbReference type="Pfam" id="PF02676"/>
    </source>
</evidence>
<dbReference type="EMBL" id="SELW01000519">
    <property type="protein sequence ID" value="TID23854.1"/>
    <property type="molecule type" value="Genomic_DNA"/>
</dbReference>
<evidence type="ECO:0000256" key="11">
    <source>
        <dbReference type="ARBA" id="ARBA00069229"/>
    </source>
</evidence>
<dbReference type="FunFam" id="3.30.1960.10:FF:000003">
    <property type="entry name" value="tRNA methyltransferase"/>
    <property type="match status" value="1"/>
</dbReference>
<dbReference type="Gene3D" id="3.30.1960.10">
    <property type="entry name" value="tRNA wybutosine-synthesizing-like"/>
    <property type="match status" value="1"/>
</dbReference>